<accession>S0F3M0</accession>
<reference evidence="4" key="1">
    <citation type="journal article" date="2013" name="Proc. Natl. Acad. Sci. U.S.A.">
        <title>Genome structure and metabolic features in the red seaweed Chondrus crispus shed light on evolution of the Archaeplastida.</title>
        <authorList>
            <person name="Collen J."/>
            <person name="Porcel B."/>
            <person name="Carre W."/>
            <person name="Ball S.G."/>
            <person name="Chaparro C."/>
            <person name="Tonon T."/>
            <person name="Barbeyron T."/>
            <person name="Michel G."/>
            <person name="Noel B."/>
            <person name="Valentin K."/>
            <person name="Elias M."/>
            <person name="Artiguenave F."/>
            <person name="Arun A."/>
            <person name="Aury J.M."/>
            <person name="Barbosa-Neto J.F."/>
            <person name="Bothwell J.H."/>
            <person name="Bouget F.Y."/>
            <person name="Brillet L."/>
            <person name="Cabello-Hurtado F."/>
            <person name="Capella-Gutierrez S."/>
            <person name="Charrier B."/>
            <person name="Cladiere L."/>
            <person name="Cock J.M."/>
            <person name="Coelho S.M."/>
            <person name="Colleoni C."/>
            <person name="Czjzek M."/>
            <person name="Da Silva C."/>
            <person name="Delage L."/>
            <person name="Denoeud F."/>
            <person name="Deschamps P."/>
            <person name="Dittami S.M."/>
            <person name="Gabaldon T."/>
            <person name="Gachon C.M."/>
            <person name="Groisillier A."/>
            <person name="Herve C."/>
            <person name="Jabbari K."/>
            <person name="Katinka M."/>
            <person name="Kloareg B."/>
            <person name="Kowalczyk N."/>
            <person name="Labadie K."/>
            <person name="Leblanc C."/>
            <person name="Lopez P.J."/>
            <person name="McLachlan D.H."/>
            <person name="Meslet-Cladiere L."/>
            <person name="Moustafa A."/>
            <person name="Nehr Z."/>
            <person name="Nyvall Collen P."/>
            <person name="Panaud O."/>
            <person name="Partensky F."/>
            <person name="Poulain J."/>
            <person name="Rensing S.A."/>
            <person name="Rousvoal S."/>
            <person name="Samson G."/>
            <person name="Symeonidi A."/>
            <person name="Weissenbach J."/>
            <person name="Zambounis A."/>
            <person name="Wincker P."/>
            <person name="Boyen C."/>
        </authorList>
    </citation>
    <scope>NUCLEOTIDE SEQUENCE [LARGE SCALE GENOMIC DNA]</scope>
    <source>
        <strain evidence="4">cv. Stackhouse</strain>
    </source>
</reference>
<feature type="compositionally biased region" description="Polar residues" evidence="1">
    <location>
        <begin position="230"/>
        <end position="241"/>
    </location>
</feature>
<evidence type="ECO:0000256" key="1">
    <source>
        <dbReference type="SAM" id="MobiDB-lite"/>
    </source>
</evidence>
<feature type="compositionally biased region" description="Basic and acidic residues" evidence="1">
    <location>
        <begin position="77"/>
        <end position="91"/>
    </location>
</feature>
<dbReference type="AlphaFoldDB" id="S0F3M0"/>
<dbReference type="GeneID" id="17325059"/>
<dbReference type="Pfam" id="PF00169">
    <property type="entry name" value="PH"/>
    <property type="match status" value="1"/>
</dbReference>
<dbReference type="SUPFAM" id="SSF50729">
    <property type="entry name" value="PH domain-like"/>
    <property type="match status" value="1"/>
</dbReference>
<protein>
    <recommendedName>
        <fullName evidence="2">PH domain-containing protein</fullName>
    </recommendedName>
</protein>
<dbReference type="OrthoDB" id="10596170at2759"/>
<organism evidence="3 4">
    <name type="scientific">Chondrus crispus</name>
    <name type="common">Carrageen Irish moss</name>
    <name type="synonym">Polymorpha crispa</name>
    <dbReference type="NCBI Taxonomy" id="2769"/>
    <lineage>
        <taxon>Eukaryota</taxon>
        <taxon>Rhodophyta</taxon>
        <taxon>Florideophyceae</taxon>
        <taxon>Rhodymeniophycidae</taxon>
        <taxon>Gigartinales</taxon>
        <taxon>Gigartinaceae</taxon>
        <taxon>Chondrus</taxon>
    </lineage>
</organism>
<dbReference type="RefSeq" id="XP_005717313.1">
    <property type="nucleotide sequence ID" value="XM_005717256.1"/>
</dbReference>
<proteinExistence type="predicted"/>
<evidence type="ECO:0000313" key="4">
    <source>
        <dbReference type="Proteomes" id="UP000012073"/>
    </source>
</evidence>
<keyword evidence="4" id="KW-1185">Reference proteome</keyword>
<name>S0F3M0_CHOCR</name>
<dbReference type="Gene3D" id="2.30.29.30">
    <property type="entry name" value="Pleckstrin-homology domain (PH domain)/Phosphotyrosine-binding domain (PTB)"/>
    <property type="match status" value="1"/>
</dbReference>
<dbReference type="InterPro" id="IPR011993">
    <property type="entry name" value="PH-like_dom_sf"/>
</dbReference>
<feature type="compositionally biased region" description="Low complexity" evidence="1">
    <location>
        <begin position="113"/>
        <end position="124"/>
    </location>
</feature>
<dbReference type="Proteomes" id="UP000012073">
    <property type="component" value="Unassembled WGS sequence"/>
</dbReference>
<sequence length="516" mass="57148">MRKSPFKGALDAFIVGAPGDIDVEKHPTKVPSFEKEEQVSRPVPTSTLKTKIGNREVKPLVTAPQPIPLVGLPIPKIGERDLSQEPRDANQKRMSRLSVRLSKLAPTDVVNCEESSSLKSFSESGQDDLDSNETQSSKDLFDDLEVDNLEQPDQDYASSLHGDEERLIDLSDSFSGHSSSQMTLQDPDLMPRFSYRQSYRMEKVQSPIPDDKVRSPPKSSFRNSRRLGNEGQSDLNFLQEPSSFLDFDDDSRLTPLDSSAAMGNGKGAGMGGAPAMGIMSFDEADSFDTFATLSKGLKIAQDLKGSILPADVGDDERPGSNESEKPLFPMMSFSKKNRKQQRQDVDDDDDGGLDVPNRFTRRPGAANALRDLQRASVTAGNEISANLRFASNAQEKVKRANTKERVSKAQGDILLRSRIFRRFNLRYASLVHQGYFGAVLLLFTPDSKAGISPSGTFALKSSKMIALAESSVRRVDNARKTNQGYMFELKTCQRTYTFACNDEKSREFWINNLSSV</sequence>
<feature type="region of interest" description="Disordered" evidence="1">
    <location>
        <begin position="308"/>
        <end position="367"/>
    </location>
</feature>
<feature type="compositionally biased region" description="Low complexity" evidence="1">
    <location>
        <begin position="171"/>
        <end position="180"/>
    </location>
</feature>
<dbReference type="InterPro" id="IPR001849">
    <property type="entry name" value="PH_domain"/>
</dbReference>
<dbReference type="KEGG" id="ccp:CHC_T00005390001"/>
<evidence type="ECO:0000259" key="2">
    <source>
        <dbReference type="PROSITE" id="PS50003"/>
    </source>
</evidence>
<feature type="compositionally biased region" description="Acidic residues" evidence="1">
    <location>
        <begin position="142"/>
        <end position="153"/>
    </location>
</feature>
<gene>
    <name evidence="3" type="ORF">CHC_T00005390001</name>
</gene>
<feature type="compositionally biased region" description="Basic and acidic residues" evidence="1">
    <location>
        <begin position="25"/>
        <end position="39"/>
    </location>
</feature>
<dbReference type="Gramene" id="CDF77529">
    <property type="protein sequence ID" value="CDF77529"/>
    <property type="gene ID" value="CHC_T00005390001"/>
</dbReference>
<feature type="region of interest" description="Disordered" evidence="1">
    <location>
        <begin position="25"/>
        <end position="46"/>
    </location>
</feature>
<evidence type="ECO:0000313" key="3">
    <source>
        <dbReference type="EMBL" id="CDF77529.1"/>
    </source>
</evidence>
<feature type="compositionally biased region" description="Basic and acidic residues" evidence="1">
    <location>
        <begin position="199"/>
        <end position="214"/>
    </location>
</feature>
<dbReference type="EMBL" id="HG001843">
    <property type="protein sequence ID" value="CDF77529.1"/>
    <property type="molecule type" value="Genomic_DNA"/>
</dbReference>
<feature type="domain" description="PH" evidence="2">
    <location>
        <begin position="406"/>
        <end position="516"/>
    </location>
</feature>
<dbReference type="PROSITE" id="PS50003">
    <property type="entry name" value="PH_DOMAIN"/>
    <property type="match status" value="1"/>
</dbReference>
<feature type="region of interest" description="Disordered" evidence="1">
    <location>
        <begin position="68"/>
        <end position="251"/>
    </location>
</feature>
<feature type="compositionally biased region" description="Basic and acidic residues" evidence="1">
    <location>
        <begin position="315"/>
        <end position="325"/>
    </location>
</feature>